<reference evidence="1 2" key="1">
    <citation type="journal article" date="2023" name="Hortic Res">
        <title>Pangenome of water caltrop reveals structural variations and asymmetric subgenome divergence after allopolyploidization.</title>
        <authorList>
            <person name="Zhang X."/>
            <person name="Chen Y."/>
            <person name="Wang L."/>
            <person name="Yuan Y."/>
            <person name="Fang M."/>
            <person name="Shi L."/>
            <person name="Lu R."/>
            <person name="Comes H.P."/>
            <person name="Ma Y."/>
            <person name="Chen Y."/>
            <person name="Huang G."/>
            <person name="Zhou Y."/>
            <person name="Zheng Z."/>
            <person name="Qiu Y."/>
        </authorList>
    </citation>
    <scope>NUCLEOTIDE SEQUENCE [LARGE SCALE GENOMIC DNA]</scope>
    <source>
        <strain evidence="1">F231</strain>
    </source>
</reference>
<dbReference type="Proteomes" id="UP001346149">
    <property type="component" value="Unassembled WGS sequence"/>
</dbReference>
<comment type="caution">
    <text evidence="1">The sequence shown here is derived from an EMBL/GenBank/DDBJ whole genome shotgun (WGS) entry which is preliminary data.</text>
</comment>
<evidence type="ECO:0000313" key="1">
    <source>
        <dbReference type="EMBL" id="KAK4800246.1"/>
    </source>
</evidence>
<gene>
    <name evidence="1" type="ORF">SAY86_025611</name>
</gene>
<accession>A0AAN7M8V5</accession>
<dbReference type="AlphaFoldDB" id="A0AAN7M8V5"/>
<proteinExistence type="predicted"/>
<name>A0AAN7M8V5_TRANT</name>
<sequence length="161" mass="18777">MAKKGPLDKLRLLPLEVTKENLLRVDCPPIPFHRRNGWPLQLSGYNGKFYHLDFISKYELELTVVGGLNDHYFQWFKRPFNIAPDQDFIWKKWYGIAHIFENHGKIVFMDESSDLFTVYQMSTGKCTSISLPNYKKGAISPWVYSRVHVYVSTLVSLINTC</sequence>
<organism evidence="1 2">
    <name type="scientific">Trapa natans</name>
    <name type="common">Water chestnut</name>
    <dbReference type="NCBI Taxonomy" id="22666"/>
    <lineage>
        <taxon>Eukaryota</taxon>
        <taxon>Viridiplantae</taxon>
        <taxon>Streptophyta</taxon>
        <taxon>Embryophyta</taxon>
        <taxon>Tracheophyta</taxon>
        <taxon>Spermatophyta</taxon>
        <taxon>Magnoliopsida</taxon>
        <taxon>eudicotyledons</taxon>
        <taxon>Gunneridae</taxon>
        <taxon>Pentapetalae</taxon>
        <taxon>rosids</taxon>
        <taxon>malvids</taxon>
        <taxon>Myrtales</taxon>
        <taxon>Lythraceae</taxon>
        <taxon>Trapa</taxon>
    </lineage>
</organism>
<keyword evidence="2" id="KW-1185">Reference proteome</keyword>
<dbReference type="EMBL" id="JAXQNO010000004">
    <property type="protein sequence ID" value="KAK4800246.1"/>
    <property type="molecule type" value="Genomic_DNA"/>
</dbReference>
<evidence type="ECO:0000313" key="2">
    <source>
        <dbReference type="Proteomes" id="UP001346149"/>
    </source>
</evidence>
<protein>
    <submittedName>
        <fullName evidence="1">Uncharacterized protein</fullName>
    </submittedName>
</protein>